<dbReference type="VEuPathDB" id="CryptoDB:cand_016690"/>
<dbReference type="GO" id="GO:0005634">
    <property type="term" value="C:nucleus"/>
    <property type="evidence" value="ECO:0007669"/>
    <property type="project" value="UniProtKB-SubCell"/>
</dbReference>
<dbReference type="PROSITE" id="PS01357">
    <property type="entry name" value="ZF_ZZ_1"/>
    <property type="match status" value="1"/>
</dbReference>
<dbReference type="InterPro" id="IPR055141">
    <property type="entry name" value="TADA2A_B-like_dom"/>
</dbReference>
<dbReference type="InterPro" id="IPR041983">
    <property type="entry name" value="ADA2-like_ZZ"/>
</dbReference>
<protein>
    <recommendedName>
        <fullName evidence="7">Transcriptional adapter</fullName>
    </recommendedName>
</protein>
<evidence type="ECO:0000259" key="12">
    <source>
        <dbReference type="PROSITE" id="PS51294"/>
    </source>
</evidence>
<evidence type="ECO:0000256" key="2">
    <source>
        <dbReference type="ARBA" id="ARBA00022771"/>
    </source>
</evidence>
<feature type="domain" description="HTH myb-type" evidence="12">
    <location>
        <begin position="141"/>
        <end position="176"/>
    </location>
</feature>
<dbReference type="GO" id="GO:0003713">
    <property type="term" value="F:transcription coactivator activity"/>
    <property type="evidence" value="ECO:0007669"/>
    <property type="project" value="InterPro"/>
</dbReference>
<dbReference type="Pfam" id="PF00249">
    <property type="entry name" value="Myb_DNA-binding"/>
    <property type="match status" value="1"/>
</dbReference>
<reference evidence="13 14" key="1">
    <citation type="submission" date="2016-10" db="EMBL/GenBank/DDBJ databases">
        <title>Reductive evolution of mitochondrial metabolism and differential evolution of invasion-related proteins in Cryptosporidium.</title>
        <authorList>
            <person name="Liu S."/>
            <person name="Roellig D.M."/>
            <person name="Guo Y."/>
            <person name="Li N."/>
            <person name="Frace M.A."/>
            <person name="Tang K."/>
            <person name="Zhang L."/>
            <person name="Feng Y."/>
            <person name="Xiao L."/>
        </authorList>
    </citation>
    <scope>NUCLEOTIDE SEQUENCE [LARGE SCALE GENOMIC DNA]</scope>
    <source>
        <strain evidence="13">30847</strain>
    </source>
</reference>
<feature type="domain" description="ZZ-type" evidence="10">
    <location>
        <begin position="87"/>
        <end position="142"/>
    </location>
</feature>
<dbReference type="PROSITE" id="PS51293">
    <property type="entry name" value="SANT"/>
    <property type="match status" value="1"/>
</dbReference>
<dbReference type="Gene3D" id="3.30.60.90">
    <property type="match status" value="1"/>
</dbReference>
<feature type="domain" description="SANT" evidence="11">
    <location>
        <begin position="144"/>
        <end position="214"/>
    </location>
</feature>
<comment type="caution">
    <text evidence="13">The sequence shown here is derived from an EMBL/GenBank/DDBJ whole genome shotgun (WGS) entry which is preliminary data.</text>
</comment>
<dbReference type="PANTHER" id="PTHR12374">
    <property type="entry name" value="TRANSCRIPTIONAL ADAPTOR 2 ADA2 -RELATED"/>
    <property type="match status" value="1"/>
</dbReference>
<keyword evidence="14" id="KW-1185">Reference proteome</keyword>
<keyword evidence="2 8" id="KW-0863">Zinc-finger</keyword>
<evidence type="ECO:0000259" key="9">
    <source>
        <dbReference type="PROSITE" id="PS50090"/>
    </source>
</evidence>
<dbReference type="GO" id="GO:0008270">
    <property type="term" value="F:zinc ion binding"/>
    <property type="evidence" value="ECO:0007669"/>
    <property type="project" value="UniProtKB-KW"/>
</dbReference>
<gene>
    <name evidence="13" type="ORF">cand_016690</name>
</gene>
<dbReference type="Gene3D" id="1.10.10.60">
    <property type="entry name" value="Homeodomain-like"/>
    <property type="match status" value="1"/>
</dbReference>
<dbReference type="Pfam" id="PF22941">
    <property type="entry name" value="TADA2A-like_3rd"/>
    <property type="match status" value="1"/>
</dbReference>
<proteinExistence type="predicted"/>
<dbReference type="SUPFAM" id="SSF57850">
    <property type="entry name" value="RING/U-box"/>
    <property type="match status" value="1"/>
</dbReference>
<dbReference type="InterPro" id="IPR000433">
    <property type="entry name" value="Znf_ZZ"/>
</dbReference>
<dbReference type="GO" id="GO:0003682">
    <property type="term" value="F:chromatin binding"/>
    <property type="evidence" value="ECO:0007669"/>
    <property type="project" value="TreeGrafter"/>
</dbReference>
<dbReference type="SMART" id="SM00291">
    <property type="entry name" value="ZnF_ZZ"/>
    <property type="match status" value="1"/>
</dbReference>
<comment type="subcellular location">
    <subcellularLocation>
        <location evidence="7">Nucleus</location>
    </subcellularLocation>
</comment>
<keyword evidence="4 7" id="KW-0805">Transcription regulation</keyword>
<dbReference type="Gene3D" id="1.10.10.10">
    <property type="entry name" value="Winged helix-like DNA-binding domain superfamily/Winged helix DNA-binding domain"/>
    <property type="match status" value="1"/>
</dbReference>
<dbReference type="CDD" id="cd11660">
    <property type="entry name" value="SANT_TRF"/>
    <property type="match status" value="1"/>
</dbReference>
<evidence type="ECO:0000313" key="13">
    <source>
        <dbReference type="EMBL" id="OII77509.1"/>
    </source>
</evidence>
<evidence type="ECO:0000313" key="14">
    <source>
        <dbReference type="Proteomes" id="UP000186804"/>
    </source>
</evidence>
<dbReference type="GO" id="GO:0006338">
    <property type="term" value="P:chromatin remodeling"/>
    <property type="evidence" value="ECO:0007669"/>
    <property type="project" value="TreeGrafter"/>
</dbReference>
<evidence type="ECO:0000256" key="1">
    <source>
        <dbReference type="ARBA" id="ARBA00022723"/>
    </source>
</evidence>
<evidence type="ECO:0000256" key="6">
    <source>
        <dbReference type="ARBA" id="ARBA00023242"/>
    </source>
</evidence>
<feature type="domain" description="Myb-like" evidence="9">
    <location>
        <begin position="149"/>
        <end position="210"/>
    </location>
</feature>
<evidence type="ECO:0000256" key="4">
    <source>
        <dbReference type="ARBA" id="ARBA00023015"/>
    </source>
</evidence>
<evidence type="ECO:0000256" key="7">
    <source>
        <dbReference type="PIRNR" id="PIRNR025024"/>
    </source>
</evidence>
<dbReference type="GeneID" id="92365854"/>
<keyword evidence="5 7" id="KW-0804">Transcription</keyword>
<dbReference type="PIRSF" id="PIRSF025024">
    <property type="entry name" value="Transcriptional_adaptor_2"/>
    <property type="match status" value="1"/>
</dbReference>
<dbReference type="InterPro" id="IPR043145">
    <property type="entry name" value="Znf_ZZ_sf"/>
</dbReference>
<dbReference type="InterPro" id="IPR009057">
    <property type="entry name" value="Homeodomain-like_sf"/>
</dbReference>
<evidence type="ECO:0000256" key="5">
    <source>
        <dbReference type="ARBA" id="ARBA00023163"/>
    </source>
</evidence>
<organism evidence="13 14">
    <name type="scientific">Cryptosporidium andersoni</name>
    <dbReference type="NCBI Taxonomy" id="117008"/>
    <lineage>
        <taxon>Eukaryota</taxon>
        <taxon>Sar</taxon>
        <taxon>Alveolata</taxon>
        <taxon>Apicomplexa</taxon>
        <taxon>Conoidasida</taxon>
        <taxon>Coccidia</taxon>
        <taxon>Eucoccidiorida</taxon>
        <taxon>Eimeriorina</taxon>
        <taxon>Cryptosporidiidae</taxon>
        <taxon>Cryptosporidium</taxon>
    </lineage>
</organism>
<dbReference type="PROSITE" id="PS50090">
    <property type="entry name" value="MYB_LIKE"/>
    <property type="match status" value="1"/>
</dbReference>
<dbReference type="PANTHER" id="PTHR12374:SF20">
    <property type="entry name" value="TRANSCRIPTIONAL ADAPTER 2-ALPHA"/>
    <property type="match status" value="1"/>
</dbReference>
<evidence type="ECO:0000259" key="11">
    <source>
        <dbReference type="PROSITE" id="PS51293"/>
    </source>
</evidence>
<keyword evidence="6 7" id="KW-0539">Nucleus</keyword>
<evidence type="ECO:0000256" key="8">
    <source>
        <dbReference type="PROSITE-ProRule" id="PRU00228"/>
    </source>
</evidence>
<dbReference type="PROSITE" id="PS50135">
    <property type="entry name" value="ZF_ZZ_2"/>
    <property type="match status" value="1"/>
</dbReference>
<evidence type="ECO:0000256" key="3">
    <source>
        <dbReference type="ARBA" id="ARBA00022833"/>
    </source>
</evidence>
<sequence length="630" mass="71726">MNLESNTPEDEETVSCNKRITNVLGEDIQCPEGISLLSSVEVSTLSELCMTRDQSPNTRDSRPIDKISKEDLKLTTPTEINDLSIIDGKFRCDICKKDTWEFRIRCAECVEYDLCLECFCEGKTSGEHQSDHAYIPIGRYMFNLLVEDWTAEEELLLMEAVSRYGLGNWSEISKYITEGPAGALSLYQRSTKSGSGHSAGECERHYNDLYLSSATKPLPDTRNSYKLATQSIENNKSELTKETNLPVDTPMNIDHSNIPVIVNDEDSNISTIKPEIKQCNSAIKQQNNTNSTTINTKPNTSVIGYMPLRGDFDVEYDNDAELLLADMEFRDNDTPQEKELKLQILEIYNSKLDERIYRKRFVIERNLLDIKSQQQKEKKRTKEERELYSFLKPLSRFQTEEEQDKFVSLLIEEKRIRNHLQKVQEWCSLGIRTLDEVRRYEEEKRRREDFRSKVINLVQTNSTNSTTDVTSGGSTTSKVIPVAPLGLGLGNVKVQPNGPTPFVYESQARSLKKHNKSNISNSIQVPHGNSNTSGKSTSQIGINLNIPIENYPGASLLTETEKQFCDKIQLAPIFYILAKRILLQEARSQLNGLSKDEFSRVIRLDGHKAGLLYDFCLSFDVQEAQDEINK</sequence>
<dbReference type="SMART" id="SM00717">
    <property type="entry name" value="SANT"/>
    <property type="match status" value="1"/>
</dbReference>
<dbReference type="GO" id="GO:0006357">
    <property type="term" value="P:regulation of transcription by RNA polymerase II"/>
    <property type="evidence" value="ECO:0007669"/>
    <property type="project" value="InterPro"/>
</dbReference>
<dbReference type="InterPro" id="IPR017884">
    <property type="entry name" value="SANT_dom"/>
</dbReference>
<dbReference type="InterPro" id="IPR016827">
    <property type="entry name" value="Ada2/TADA2"/>
</dbReference>
<evidence type="ECO:0000259" key="10">
    <source>
        <dbReference type="PROSITE" id="PS50135"/>
    </source>
</evidence>
<dbReference type="Pfam" id="PF25299">
    <property type="entry name" value="ZZ_ADA2"/>
    <property type="match status" value="1"/>
</dbReference>
<dbReference type="SUPFAM" id="SSF46689">
    <property type="entry name" value="Homeodomain-like"/>
    <property type="match status" value="2"/>
</dbReference>
<keyword evidence="1" id="KW-0479">Metal-binding</keyword>
<dbReference type="PROSITE" id="PS51294">
    <property type="entry name" value="HTH_MYB"/>
    <property type="match status" value="1"/>
</dbReference>
<dbReference type="InterPro" id="IPR017930">
    <property type="entry name" value="Myb_dom"/>
</dbReference>
<dbReference type="CDD" id="cd02335">
    <property type="entry name" value="ZZ_ADA2"/>
    <property type="match status" value="1"/>
</dbReference>
<dbReference type="InterPro" id="IPR001005">
    <property type="entry name" value="SANT/Myb"/>
</dbReference>
<dbReference type="AlphaFoldDB" id="A0A1J4MX60"/>
<dbReference type="InterPro" id="IPR036388">
    <property type="entry name" value="WH-like_DNA-bd_sf"/>
</dbReference>
<dbReference type="Proteomes" id="UP000186804">
    <property type="component" value="Unassembled WGS sequence"/>
</dbReference>
<accession>A0A1J4MX60</accession>
<dbReference type="RefSeq" id="XP_067069355.1">
    <property type="nucleotide sequence ID" value="XM_067211903.1"/>
</dbReference>
<name>A0A1J4MX60_9CRYT</name>
<dbReference type="EMBL" id="LRBS01000034">
    <property type="protein sequence ID" value="OII77509.1"/>
    <property type="molecule type" value="Genomic_DNA"/>
</dbReference>
<keyword evidence="3" id="KW-0862">Zinc</keyword>
<dbReference type="OrthoDB" id="270417at2759"/>